<evidence type="ECO:0000313" key="12">
    <source>
        <dbReference type="Proteomes" id="UP000315010"/>
    </source>
</evidence>
<comment type="similarity">
    <text evidence="2">Belongs to the YkuD family.</text>
</comment>
<dbReference type="OrthoDB" id="9787225at2"/>
<evidence type="ECO:0000256" key="1">
    <source>
        <dbReference type="ARBA" id="ARBA00004752"/>
    </source>
</evidence>
<dbReference type="EMBL" id="SJPJ01000001">
    <property type="protein sequence ID" value="TWT79251.1"/>
    <property type="molecule type" value="Genomic_DNA"/>
</dbReference>
<dbReference type="InterPro" id="IPR050979">
    <property type="entry name" value="LD-transpeptidase"/>
</dbReference>
<name>A0A5C5YWV4_9BACT</name>
<keyword evidence="6 7" id="KW-0961">Cell wall biogenesis/degradation</keyword>
<dbReference type="GO" id="GO:0005576">
    <property type="term" value="C:extracellular region"/>
    <property type="evidence" value="ECO:0007669"/>
    <property type="project" value="TreeGrafter"/>
</dbReference>
<keyword evidence="4 7" id="KW-0133">Cell shape</keyword>
<dbReference type="Proteomes" id="UP000315010">
    <property type="component" value="Unassembled WGS sequence"/>
</dbReference>
<dbReference type="Gene3D" id="2.40.440.10">
    <property type="entry name" value="L,D-transpeptidase catalytic domain-like"/>
    <property type="match status" value="1"/>
</dbReference>
<feature type="region of interest" description="Disordered" evidence="8">
    <location>
        <begin position="136"/>
        <end position="208"/>
    </location>
</feature>
<feature type="compositionally biased region" description="Polar residues" evidence="8">
    <location>
        <begin position="157"/>
        <end position="174"/>
    </location>
</feature>
<dbReference type="GO" id="GO:0018104">
    <property type="term" value="P:peptidoglycan-protein cross-linking"/>
    <property type="evidence" value="ECO:0007669"/>
    <property type="project" value="TreeGrafter"/>
</dbReference>
<keyword evidence="3" id="KW-0808">Transferase</keyword>
<comment type="caution">
    <text evidence="11">The sequence shown here is derived from an EMBL/GenBank/DDBJ whole genome shotgun (WGS) entry which is preliminary data.</text>
</comment>
<evidence type="ECO:0000259" key="10">
    <source>
        <dbReference type="PROSITE" id="PS52029"/>
    </source>
</evidence>
<sequence length="478" mass="50181">MQTIKTAAIVVLLMTVMYGAYVSLTTPPDTLPPEVAELVMDGSGFDIEHGLPESLGGLEINTGVPESGSGASGFAVSSGVPEGQALPPGQGTFARIDSAGTPAGTFASPYSPAGEVGSEAIADANSYALTGGVSAQLSDSDERSDLTIHQPDDNDIPNHNTTIASLASASTHKATSPKGAPTQYPSTNMSFELPEPNQASSGQAFDPSAASATSVTASVSDDASSIQNQVNIESAADLSAASSSHTNIGLANAFKAADAQYASDQRKEALATLSLFYNTPNLSPAEREELLGRLDPLAAEVIYSKRHLLEQAYRIGHHETLMQIAVRYEVPWQLLANINGIQDPITVLPGTELKVVRGPFRAEVDLTRLELTLFVGELYAGRFPIAVGNDPAPQPGTFTIQDKQSERTYYDANGTAAPPNSPNNPYGTLWLDLGRQLCIHGSPYATKPSPQGCISVAADYADDLYGILTQGSSVTIRR</sequence>
<feature type="active site" description="Nucleophile" evidence="7">
    <location>
        <position position="453"/>
    </location>
</feature>
<dbReference type="PROSITE" id="PS51782">
    <property type="entry name" value="LYSM"/>
    <property type="match status" value="1"/>
</dbReference>
<dbReference type="AlphaFoldDB" id="A0A5C5YWV4"/>
<dbReference type="GO" id="GO:0071555">
    <property type="term" value="P:cell wall organization"/>
    <property type="evidence" value="ECO:0007669"/>
    <property type="project" value="UniProtKB-UniRule"/>
</dbReference>
<evidence type="ECO:0000256" key="6">
    <source>
        <dbReference type="ARBA" id="ARBA00023316"/>
    </source>
</evidence>
<dbReference type="Pfam" id="PF03734">
    <property type="entry name" value="YkuD"/>
    <property type="match status" value="1"/>
</dbReference>
<dbReference type="PROSITE" id="PS52029">
    <property type="entry name" value="LD_TPASE"/>
    <property type="match status" value="1"/>
</dbReference>
<organism evidence="11 12">
    <name type="scientific">Novipirellula herctigrandis</name>
    <dbReference type="NCBI Taxonomy" id="2527986"/>
    <lineage>
        <taxon>Bacteria</taxon>
        <taxon>Pseudomonadati</taxon>
        <taxon>Planctomycetota</taxon>
        <taxon>Planctomycetia</taxon>
        <taxon>Pirellulales</taxon>
        <taxon>Pirellulaceae</taxon>
        <taxon>Novipirellula</taxon>
    </lineage>
</organism>
<evidence type="ECO:0000256" key="3">
    <source>
        <dbReference type="ARBA" id="ARBA00022679"/>
    </source>
</evidence>
<evidence type="ECO:0000256" key="5">
    <source>
        <dbReference type="ARBA" id="ARBA00022984"/>
    </source>
</evidence>
<feature type="active site" description="Proton donor/acceptor" evidence="7">
    <location>
        <position position="440"/>
    </location>
</feature>
<dbReference type="UniPathway" id="UPA00219"/>
<dbReference type="GO" id="GO:0071972">
    <property type="term" value="F:peptidoglycan L,D-transpeptidase activity"/>
    <property type="evidence" value="ECO:0007669"/>
    <property type="project" value="TreeGrafter"/>
</dbReference>
<dbReference type="GO" id="GO:0016740">
    <property type="term" value="F:transferase activity"/>
    <property type="evidence" value="ECO:0007669"/>
    <property type="project" value="UniProtKB-KW"/>
</dbReference>
<dbReference type="InterPro" id="IPR036779">
    <property type="entry name" value="LysM_dom_sf"/>
</dbReference>
<evidence type="ECO:0000313" key="11">
    <source>
        <dbReference type="EMBL" id="TWT79251.1"/>
    </source>
</evidence>
<dbReference type="RefSeq" id="WP_146394517.1">
    <property type="nucleotide sequence ID" value="NZ_SJPJ01000001.1"/>
</dbReference>
<dbReference type="InterPro" id="IPR018392">
    <property type="entry name" value="LysM"/>
</dbReference>
<dbReference type="CDD" id="cd00118">
    <property type="entry name" value="LysM"/>
    <property type="match status" value="1"/>
</dbReference>
<feature type="domain" description="L,D-TPase catalytic" evidence="10">
    <location>
        <begin position="360"/>
        <end position="477"/>
    </location>
</feature>
<dbReference type="CDD" id="cd16913">
    <property type="entry name" value="YkuD_like"/>
    <property type="match status" value="1"/>
</dbReference>
<dbReference type="SUPFAM" id="SSF54106">
    <property type="entry name" value="LysM domain"/>
    <property type="match status" value="1"/>
</dbReference>
<comment type="pathway">
    <text evidence="1 7">Cell wall biogenesis; peptidoglycan biosynthesis.</text>
</comment>
<evidence type="ECO:0000259" key="9">
    <source>
        <dbReference type="PROSITE" id="PS51782"/>
    </source>
</evidence>
<reference evidence="11 12" key="1">
    <citation type="submission" date="2019-02" db="EMBL/GenBank/DDBJ databases">
        <title>Deep-cultivation of Planctomycetes and their phenomic and genomic characterization uncovers novel biology.</title>
        <authorList>
            <person name="Wiegand S."/>
            <person name="Jogler M."/>
            <person name="Boedeker C."/>
            <person name="Pinto D."/>
            <person name="Vollmers J."/>
            <person name="Rivas-Marin E."/>
            <person name="Kohn T."/>
            <person name="Peeters S.H."/>
            <person name="Heuer A."/>
            <person name="Rast P."/>
            <person name="Oberbeckmann S."/>
            <person name="Bunk B."/>
            <person name="Jeske O."/>
            <person name="Meyerdierks A."/>
            <person name="Storesund J.E."/>
            <person name="Kallscheuer N."/>
            <person name="Luecker S."/>
            <person name="Lage O.M."/>
            <person name="Pohl T."/>
            <person name="Merkel B.J."/>
            <person name="Hornburger P."/>
            <person name="Mueller R.-W."/>
            <person name="Bruemmer F."/>
            <person name="Labrenz M."/>
            <person name="Spormann A.M."/>
            <person name="Op Den Camp H."/>
            <person name="Overmann J."/>
            <person name="Amann R."/>
            <person name="Jetten M.S.M."/>
            <person name="Mascher T."/>
            <person name="Medema M.H."/>
            <person name="Devos D.P."/>
            <person name="Kaster A.-K."/>
            <person name="Ovreas L."/>
            <person name="Rohde M."/>
            <person name="Galperin M.Y."/>
            <person name="Jogler C."/>
        </authorList>
    </citation>
    <scope>NUCLEOTIDE SEQUENCE [LARGE SCALE GENOMIC DNA]</scope>
    <source>
        <strain evidence="11 12">CA13</strain>
    </source>
</reference>
<dbReference type="Gene3D" id="3.10.350.10">
    <property type="entry name" value="LysM domain"/>
    <property type="match status" value="1"/>
</dbReference>
<feature type="domain" description="LysM" evidence="9">
    <location>
        <begin position="311"/>
        <end position="355"/>
    </location>
</feature>
<proteinExistence type="inferred from homology"/>
<dbReference type="InterPro" id="IPR005490">
    <property type="entry name" value="LD_TPept_cat_dom"/>
</dbReference>
<evidence type="ECO:0000256" key="7">
    <source>
        <dbReference type="PROSITE-ProRule" id="PRU01373"/>
    </source>
</evidence>
<dbReference type="Pfam" id="PF01476">
    <property type="entry name" value="LysM"/>
    <property type="match status" value="1"/>
</dbReference>
<dbReference type="GO" id="GO:0008360">
    <property type="term" value="P:regulation of cell shape"/>
    <property type="evidence" value="ECO:0007669"/>
    <property type="project" value="UniProtKB-UniRule"/>
</dbReference>
<evidence type="ECO:0000256" key="4">
    <source>
        <dbReference type="ARBA" id="ARBA00022960"/>
    </source>
</evidence>
<dbReference type="InterPro" id="IPR038063">
    <property type="entry name" value="Transpep_catalytic_dom"/>
</dbReference>
<feature type="compositionally biased region" description="Basic and acidic residues" evidence="8">
    <location>
        <begin position="140"/>
        <end position="152"/>
    </location>
</feature>
<keyword evidence="5 7" id="KW-0573">Peptidoglycan synthesis</keyword>
<keyword evidence="12" id="KW-1185">Reference proteome</keyword>
<evidence type="ECO:0000256" key="8">
    <source>
        <dbReference type="SAM" id="MobiDB-lite"/>
    </source>
</evidence>
<accession>A0A5C5YWV4</accession>
<gene>
    <name evidence="11" type="ORF">CA13_06490</name>
</gene>
<dbReference type="SUPFAM" id="SSF141523">
    <property type="entry name" value="L,D-transpeptidase catalytic domain-like"/>
    <property type="match status" value="1"/>
</dbReference>
<evidence type="ECO:0000256" key="2">
    <source>
        <dbReference type="ARBA" id="ARBA00005992"/>
    </source>
</evidence>
<protein>
    <submittedName>
        <fullName evidence="11">L,D-transpeptidase catalytic domain</fullName>
    </submittedName>
</protein>
<dbReference type="PANTHER" id="PTHR30582">
    <property type="entry name" value="L,D-TRANSPEPTIDASE"/>
    <property type="match status" value="1"/>
</dbReference>